<feature type="region of interest" description="Disordered" evidence="1">
    <location>
        <begin position="55"/>
        <end position="77"/>
    </location>
</feature>
<proteinExistence type="predicted"/>
<organism evidence="2 3">
    <name type="scientific">Symbiodinium natans</name>
    <dbReference type="NCBI Taxonomy" id="878477"/>
    <lineage>
        <taxon>Eukaryota</taxon>
        <taxon>Sar</taxon>
        <taxon>Alveolata</taxon>
        <taxon>Dinophyceae</taxon>
        <taxon>Suessiales</taxon>
        <taxon>Symbiodiniaceae</taxon>
        <taxon>Symbiodinium</taxon>
    </lineage>
</organism>
<feature type="compositionally biased region" description="Low complexity" evidence="1">
    <location>
        <begin position="64"/>
        <end position="74"/>
    </location>
</feature>
<dbReference type="AlphaFoldDB" id="A0A812T2L7"/>
<evidence type="ECO:0000313" key="2">
    <source>
        <dbReference type="EMBL" id="CAE7507869.1"/>
    </source>
</evidence>
<comment type="caution">
    <text evidence="2">The sequence shown here is derived from an EMBL/GenBank/DDBJ whole genome shotgun (WGS) entry which is preliminary data.</text>
</comment>
<reference evidence="2" key="1">
    <citation type="submission" date="2021-02" db="EMBL/GenBank/DDBJ databases">
        <authorList>
            <person name="Dougan E. K."/>
            <person name="Rhodes N."/>
            <person name="Thang M."/>
            <person name="Chan C."/>
        </authorList>
    </citation>
    <scope>NUCLEOTIDE SEQUENCE</scope>
</reference>
<feature type="region of interest" description="Disordered" evidence="1">
    <location>
        <begin position="358"/>
        <end position="381"/>
    </location>
</feature>
<evidence type="ECO:0000256" key="1">
    <source>
        <dbReference type="SAM" id="MobiDB-lite"/>
    </source>
</evidence>
<dbReference type="Proteomes" id="UP000604046">
    <property type="component" value="Unassembled WGS sequence"/>
</dbReference>
<keyword evidence="3" id="KW-1185">Reference proteome</keyword>
<protein>
    <submittedName>
        <fullName evidence="2">Uncharacterized protein</fullName>
    </submittedName>
</protein>
<evidence type="ECO:0000313" key="3">
    <source>
        <dbReference type="Proteomes" id="UP000604046"/>
    </source>
</evidence>
<feature type="compositionally biased region" description="Basic and acidic residues" evidence="1">
    <location>
        <begin position="360"/>
        <end position="370"/>
    </location>
</feature>
<gene>
    <name evidence="2" type="ORF">SNAT2548_LOCUS28442</name>
</gene>
<dbReference type="EMBL" id="CAJNDS010002516">
    <property type="protein sequence ID" value="CAE7507869.1"/>
    <property type="molecule type" value="Genomic_DNA"/>
</dbReference>
<sequence length="381" mass="42653">MALQNARMLTLQSYVRAGFVPWPFEITTFIDISRQAIARPLAWTWQKFKEPPRLNRHFSARPHTPAQPAAQATAGKPQPILQSSMAVGSHEAWDSILEPTGAIKTLCEYAVQHGKAYVMGLCQSGKSSLGRRDEFYANTGVEINSQGHTVKYCRCVEDIDFSTKQSTIFFVDEAHRAFAHGTFADELKMPLRTHLKYVLLTTQRPSSLEWGMSPESLDPHRFWFNGPVMDDTNVAAWVERAIAEVDVGDKSTFSKRVFDFCDRHVGLLVAYLCAVKQNNGVLPWLDIDASSNRVVYGNNGGWIEGSDRQQLAKTLLAQGEVLFDRASKSNEALSDAVRFGYLRTVLLPEESGESLVKLPNQDKRSGKGDLKFTFSTSWQAE</sequence>
<name>A0A812T2L7_9DINO</name>
<accession>A0A812T2L7</accession>